<dbReference type="EMBL" id="CP014750">
    <property type="protein sequence ID" value="AMQ18874.1"/>
    <property type="molecule type" value="Genomic_DNA"/>
</dbReference>
<dbReference type="KEGG" id="tpep:A0127_06650"/>
<evidence type="ECO:0000256" key="3">
    <source>
        <dbReference type="ARBA" id="ARBA00022989"/>
    </source>
</evidence>
<feature type="transmembrane region" description="Helical" evidence="5">
    <location>
        <begin position="229"/>
        <end position="246"/>
    </location>
</feature>
<reference evidence="7" key="1">
    <citation type="submission" date="2016-03" db="EMBL/GenBank/DDBJ databases">
        <authorList>
            <person name="Oger P.M."/>
        </authorList>
    </citation>
    <scope>NUCLEOTIDE SEQUENCE [LARGE SCALE GENOMIC DNA]</scope>
    <source>
        <strain evidence="7">OG-1</strain>
    </source>
</reference>
<dbReference type="AlphaFoldDB" id="A0A142CVS2"/>
<feature type="transmembrane region" description="Helical" evidence="5">
    <location>
        <begin position="39"/>
        <end position="58"/>
    </location>
</feature>
<dbReference type="GeneID" id="27140212"/>
<evidence type="ECO:0000256" key="5">
    <source>
        <dbReference type="RuleBase" id="RU363041"/>
    </source>
</evidence>
<sequence length="247" mass="26337">MELIFVGLGLLVGFLVGLTGVGGGALMTPSLIFLGVEPLTAVGTDLLYATITRIFGIFFQGRKGKIRHDIASRLIAGGIPAVILGAVVLKKLEEYSIDDYLTLLLGIILVITATLSLFKGELHIPVKREWKYVYLLGFITGLIIQFTSVGAGVIVSFALMNVARVDPKEVVGVSLLYGLALSLMGFLNHAAFGSVDYHLALLLTAGTLPGVYLGTHLNSITNGEKLKKLINVIILVIGIFTVVRSLS</sequence>
<dbReference type="PANTHER" id="PTHR43701:SF2">
    <property type="entry name" value="MEMBRANE TRANSPORTER PROTEIN YJNA-RELATED"/>
    <property type="match status" value="1"/>
</dbReference>
<comment type="similarity">
    <text evidence="5">Belongs to the 4-toluene sulfonate uptake permease (TSUP) (TC 2.A.102) family.</text>
</comment>
<evidence type="ECO:0000313" key="7">
    <source>
        <dbReference type="Proteomes" id="UP000073604"/>
    </source>
</evidence>
<feature type="transmembrane region" description="Helical" evidence="5">
    <location>
        <begin position="170"/>
        <end position="187"/>
    </location>
</feature>
<keyword evidence="5" id="KW-1003">Cell membrane</keyword>
<dbReference type="InterPro" id="IPR051598">
    <property type="entry name" value="TSUP/Inactive_protease-like"/>
</dbReference>
<comment type="subcellular location">
    <subcellularLocation>
        <location evidence="5">Cell membrane</location>
        <topology evidence="5">Multi-pass membrane protein</topology>
    </subcellularLocation>
    <subcellularLocation>
        <location evidence="1">Membrane</location>
        <topology evidence="1">Multi-pass membrane protein</topology>
    </subcellularLocation>
</comment>
<feature type="transmembrane region" description="Helical" evidence="5">
    <location>
        <begin position="70"/>
        <end position="88"/>
    </location>
</feature>
<gene>
    <name evidence="6" type="ORF">A0127_06650</name>
</gene>
<name>A0A142CVS2_9EURY</name>
<keyword evidence="4 5" id="KW-0472">Membrane</keyword>
<evidence type="ECO:0000256" key="2">
    <source>
        <dbReference type="ARBA" id="ARBA00022692"/>
    </source>
</evidence>
<dbReference type="RefSeq" id="WP_062389585.1">
    <property type="nucleotide sequence ID" value="NZ_CP014750.1"/>
</dbReference>
<evidence type="ECO:0000256" key="1">
    <source>
        <dbReference type="ARBA" id="ARBA00004141"/>
    </source>
</evidence>
<dbReference type="PANTHER" id="PTHR43701">
    <property type="entry name" value="MEMBRANE TRANSPORTER PROTEIN MJ0441-RELATED"/>
    <property type="match status" value="1"/>
</dbReference>
<protein>
    <recommendedName>
        <fullName evidence="5">Probable membrane transporter protein</fullName>
    </recommendedName>
</protein>
<evidence type="ECO:0000313" key="6">
    <source>
        <dbReference type="EMBL" id="AMQ18874.1"/>
    </source>
</evidence>
<dbReference type="Pfam" id="PF01925">
    <property type="entry name" value="TauE"/>
    <property type="match status" value="1"/>
</dbReference>
<keyword evidence="2 5" id="KW-0812">Transmembrane</keyword>
<keyword evidence="7" id="KW-1185">Reference proteome</keyword>
<proteinExistence type="inferred from homology"/>
<feature type="transmembrane region" description="Helical" evidence="5">
    <location>
        <begin position="100"/>
        <end position="120"/>
    </location>
</feature>
<dbReference type="OrthoDB" id="28446at2157"/>
<dbReference type="STRING" id="53952.A0127_06650"/>
<dbReference type="GO" id="GO:0005886">
    <property type="term" value="C:plasma membrane"/>
    <property type="evidence" value="ECO:0007669"/>
    <property type="project" value="UniProtKB-SubCell"/>
</dbReference>
<feature type="transmembrane region" description="Helical" evidence="5">
    <location>
        <begin position="132"/>
        <end position="158"/>
    </location>
</feature>
<accession>A0A142CVS2</accession>
<evidence type="ECO:0000256" key="4">
    <source>
        <dbReference type="ARBA" id="ARBA00023136"/>
    </source>
</evidence>
<feature type="transmembrane region" description="Helical" evidence="5">
    <location>
        <begin position="199"/>
        <end position="217"/>
    </location>
</feature>
<organism evidence="6 7">
    <name type="scientific">Thermococcus peptonophilus</name>
    <dbReference type="NCBI Taxonomy" id="53952"/>
    <lineage>
        <taxon>Archaea</taxon>
        <taxon>Methanobacteriati</taxon>
        <taxon>Methanobacteriota</taxon>
        <taxon>Thermococci</taxon>
        <taxon>Thermococcales</taxon>
        <taxon>Thermococcaceae</taxon>
        <taxon>Thermococcus</taxon>
    </lineage>
</organism>
<dbReference type="Proteomes" id="UP000073604">
    <property type="component" value="Chromosome"/>
</dbReference>
<keyword evidence="3 5" id="KW-1133">Transmembrane helix</keyword>
<dbReference type="InterPro" id="IPR002781">
    <property type="entry name" value="TM_pro_TauE-like"/>
</dbReference>